<dbReference type="RefSeq" id="WP_289831013.1">
    <property type="nucleotide sequence ID" value="NZ_JAUEDK010000031.1"/>
</dbReference>
<keyword evidence="2" id="KW-0808">Transferase</keyword>
<dbReference type="EC" id="2.3.1.-" evidence="2"/>
<gene>
    <name evidence="2" type="ORF">QU481_15905</name>
</gene>
<dbReference type="PROSITE" id="PS51186">
    <property type="entry name" value="GNAT"/>
    <property type="match status" value="1"/>
</dbReference>
<accession>A0ABT7XRM6</accession>
<dbReference type="SUPFAM" id="SSF55729">
    <property type="entry name" value="Acyl-CoA N-acyltransferases (Nat)"/>
    <property type="match status" value="1"/>
</dbReference>
<organism evidence="2 3">
    <name type="scientific">Crenobacter oryzisoli</name>
    <dbReference type="NCBI Taxonomy" id="3056844"/>
    <lineage>
        <taxon>Bacteria</taxon>
        <taxon>Pseudomonadati</taxon>
        <taxon>Pseudomonadota</taxon>
        <taxon>Betaproteobacteria</taxon>
        <taxon>Neisseriales</taxon>
        <taxon>Neisseriaceae</taxon>
        <taxon>Crenobacter</taxon>
    </lineage>
</organism>
<feature type="domain" description="N-acetyltransferase" evidence="1">
    <location>
        <begin position="1"/>
        <end position="144"/>
    </location>
</feature>
<dbReference type="GO" id="GO:0016746">
    <property type="term" value="F:acyltransferase activity"/>
    <property type="evidence" value="ECO:0007669"/>
    <property type="project" value="UniProtKB-KW"/>
</dbReference>
<protein>
    <submittedName>
        <fullName evidence="2">GNAT family N-acetyltransferase</fullName>
        <ecNumber evidence="2">2.3.1.-</ecNumber>
    </submittedName>
</protein>
<name>A0ABT7XRM6_9NEIS</name>
<dbReference type="InterPro" id="IPR016181">
    <property type="entry name" value="Acyl_CoA_acyltransferase"/>
</dbReference>
<evidence type="ECO:0000313" key="2">
    <source>
        <dbReference type="EMBL" id="MDN0076358.1"/>
    </source>
</evidence>
<keyword evidence="2" id="KW-0012">Acyltransferase</keyword>
<dbReference type="InterPro" id="IPR000182">
    <property type="entry name" value="GNAT_dom"/>
</dbReference>
<dbReference type="EMBL" id="JAUEDK010000031">
    <property type="protein sequence ID" value="MDN0076358.1"/>
    <property type="molecule type" value="Genomic_DNA"/>
</dbReference>
<dbReference type="Proteomes" id="UP001168540">
    <property type="component" value="Unassembled WGS sequence"/>
</dbReference>
<keyword evidence="3" id="KW-1185">Reference proteome</keyword>
<proteinExistence type="predicted"/>
<evidence type="ECO:0000313" key="3">
    <source>
        <dbReference type="Proteomes" id="UP001168540"/>
    </source>
</evidence>
<reference evidence="2" key="1">
    <citation type="submission" date="2023-06" db="EMBL/GenBank/DDBJ databases">
        <authorList>
            <person name="Zhang S."/>
        </authorList>
    </citation>
    <scope>NUCLEOTIDE SEQUENCE</scope>
    <source>
        <strain evidence="2">SG2303</strain>
    </source>
</reference>
<evidence type="ECO:0000259" key="1">
    <source>
        <dbReference type="PROSITE" id="PS51186"/>
    </source>
</evidence>
<comment type="caution">
    <text evidence="2">The sequence shown here is derived from an EMBL/GenBank/DDBJ whole genome shotgun (WGS) entry which is preliminary data.</text>
</comment>
<dbReference type="Gene3D" id="3.40.630.30">
    <property type="match status" value="1"/>
</dbReference>
<sequence>MEIRSATLADTSLLNRWTRQLQEEQGRSPSLDELLAILQRQTLLHDSDCRLYIFRDAEGDLGYALVREEGEELVLQPFFIAPERRRRGHGRTAFNLLRKQLPRNRKLTVTVMSRNTGGMCFWKRIGFADYAVNLQIQPTLPCAA</sequence>
<dbReference type="Pfam" id="PF00583">
    <property type="entry name" value="Acetyltransf_1"/>
    <property type="match status" value="1"/>
</dbReference>